<dbReference type="AlphaFoldDB" id="A2EKT9"/>
<evidence type="ECO:0000313" key="2">
    <source>
        <dbReference type="Proteomes" id="UP000001542"/>
    </source>
</evidence>
<reference evidence="1" key="2">
    <citation type="journal article" date="2007" name="Science">
        <title>Draft genome sequence of the sexually transmitted pathogen Trichomonas vaginalis.</title>
        <authorList>
            <person name="Carlton J.M."/>
            <person name="Hirt R.P."/>
            <person name="Silva J.C."/>
            <person name="Delcher A.L."/>
            <person name="Schatz M."/>
            <person name="Zhao Q."/>
            <person name="Wortman J.R."/>
            <person name="Bidwell S.L."/>
            <person name="Alsmark U.C.M."/>
            <person name="Besteiro S."/>
            <person name="Sicheritz-Ponten T."/>
            <person name="Noel C.J."/>
            <person name="Dacks J.B."/>
            <person name="Foster P.G."/>
            <person name="Simillion C."/>
            <person name="Van de Peer Y."/>
            <person name="Miranda-Saavedra D."/>
            <person name="Barton G.J."/>
            <person name="Westrop G.D."/>
            <person name="Mueller S."/>
            <person name="Dessi D."/>
            <person name="Fiori P.L."/>
            <person name="Ren Q."/>
            <person name="Paulsen I."/>
            <person name="Zhang H."/>
            <person name="Bastida-Corcuera F.D."/>
            <person name="Simoes-Barbosa A."/>
            <person name="Brown M.T."/>
            <person name="Hayes R.D."/>
            <person name="Mukherjee M."/>
            <person name="Okumura C.Y."/>
            <person name="Schneider R."/>
            <person name="Smith A.J."/>
            <person name="Vanacova S."/>
            <person name="Villalvazo M."/>
            <person name="Haas B.J."/>
            <person name="Pertea M."/>
            <person name="Feldblyum T.V."/>
            <person name="Utterback T.R."/>
            <person name="Shu C.L."/>
            <person name="Osoegawa K."/>
            <person name="de Jong P.J."/>
            <person name="Hrdy I."/>
            <person name="Horvathova L."/>
            <person name="Zubacova Z."/>
            <person name="Dolezal P."/>
            <person name="Malik S.B."/>
            <person name="Logsdon J.M. Jr."/>
            <person name="Henze K."/>
            <person name="Gupta A."/>
            <person name="Wang C.C."/>
            <person name="Dunne R.L."/>
            <person name="Upcroft J.A."/>
            <person name="Upcroft P."/>
            <person name="White O."/>
            <person name="Salzberg S.L."/>
            <person name="Tang P."/>
            <person name="Chiu C.-H."/>
            <person name="Lee Y.-S."/>
            <person name="Embley T.M."/>
            <person name="Coombs G.H."/>
            <person name="Mottram J.C."/>
            <person name="Tachezy J."/>
            <person name="Fraser-Liggett C.M."/>
            <person name="Johnson P.J."/>
        </authorList>
    </citation>
    <scope>NUCLEOTIDE SEQUENCE [LARGE SCALE GENOMIC DNA]</scope>
    <source>
        <strain evidence="1">G3</strain>
    </source>
</reference>
<gene>
    <name evidence="1" type="ORF">TVAG_310230</name>
</gene>
<reference evidence="1" key="1">
    <citation type="submission" date="2006-10" db="EMBL/GenBank/DDBJ databases">
        <authorList>
            <person name="Amadeo P."/>
            <person name="Zhao Q."/>
            <person name="Wortman J."/>
            <person name="Fraser-Liggett C."/>
            <person name="Carlton J."/>
        </authorList>
    </citation>
    <scope>NUCLEOTIDE SEQUENCE</scope>
    <source>
        <strain evidence="1">G3</strain>
    </source>
</reference>
<dbReference type="Proteomes" id="UP000001542">
    <property type="component" value="Unassembled WGS sequence"/>
</dbReference>
<protein>
    <submittedName>
        <fullName evidence="1">Uncharacterized protein</fullName>
    </submittedName>
</protein>
<dbReference type="VEuPathDB" id="TrichDB:TVAGG3_0865210"/>
<sequence>MDVGEIDQFRRKFHYVTDIVSIQKPYSSPDESADYEPYTHIDGISVHLNPKHIPRMQIMMVCNEEDLENNVPPD</sequence>
<dbReference type="KEGG" id="tva:4764617"/>
<accession>A2EKT9</accession>
<name>A2EKT9_TRIV3</name>
<evidence type="ECO:0000313" key="1">
    <source>
        <dbReference type="EMBL" id="EAY06736.1"/>
    </source>
</evidence>
<proteinExistence type="predicted"/>
<keyword evidence="2" id="KW-1185">Reference proteome</keyword>
<dbReference type="InParanoid" id="A2EKT9"/>
<organism evidence="1 2">
    <name type="scientific">Trichomonas vaginalis (strain ATCC PRA-98 / G3)</name>
    <dbReference type="NCBI Taxonomy" id="412133"/>
    <lineage>
        <taxon>Eukaryota</taxon>
        <taxon>Metamonada</taxon>
        <taxon>Parabasalia</taxon>
        <taxon>Trichomonadida</taxon>
        <taxon>Trichomonadidae</taxon>
        <taxon>Trichomonas</taxon>
    </lineage>
</organism>
<dbReference type="EMBL" id="DS113416">
    <property type="protein sequence ID" value="EAY06736.1"/>
    <property type="molecule type" value="Genomic_DNA"/>
</dbReference>
<dbReference type="RefSeq" id="XP_001318959.1">
    <property type="nucleotide sequence ID" value="XM_001318924.1"/>
</dbReference>
<dbReference type="VEuPathDB" id="TrichDB:TVAG_310230"/>